<accession>A0A6H2A5W3</accession>
<evidence type="ECO:0000313" key="1">
    <source>
        <dbReference type="EMBL" id="QJA55089.1"/>
    </source>
</evidence>
<dbReference type="EMBL" id="MT145093">
    <property type="protein sequence ID" value="QJI03496.1"/>
    <property type="molecule type" value="Genomic_DNA"/>
</dbReference>
<evidence type="ECO:0000313" key="2">
    <source>
        <dbReference type="EMBL" id="QJI03496.1"/>
    </source>
</evidence>
<protein>
    <submittedName>
        <fullName evidence="1">Uncharacterized protein</fullName>
    </submittedName>
</protein>
<organism evidence="1">
    <name type="scientific">viral metagenome</name>
    <dbReference type="NCBI Taxonomy" id="1070528"/>
    <lineage>
        <taxon>unclassified sequences</taxon>
        <taxon>metagenomes</taxon>
        <taxon>organismal metagenomes</taxon>
    </lineage>
</organism>
<proteinExistence type="predicted"/>
<gene>
    <name evidence="1" type="ORF">TM448A06729_0006</name>
    <name evidence="2" type="ORF">TM448B04590_0005</name>
</gene>
<dbReference type="EMBL" id="MT144566">
    <property type="protein sequence ID" value="QJA55089.1"/>
    <property type="molecule type" value="Genomic_DNA"/>
</dbReference>
<sequence>MKCPLSKSVIRVGNEASIGTMVDCLKEECAWWHPTTVSCEVSRIASNLSGINNALIGVLYKIGDGGEK</sequence>
<dbReference type="AlphaFoldDB" id="A0A6H2A5W3"/>
<name>A0A6H2A5W3_9ZZZZ</name>
<reference evidence="1" key="1">
    <citation type="submission" date="2020-03" db="EMBL/GenBank/DDBJ databases">
        <title>The deep terrestrial virosphere.</title>
        <authorList>
            <person name="Holmfeldt K."/>
            <person name="Nilsson E."/>
            <person name="Simone D."/>
            <person name="Lopez-Fernandez M."/>
            <person name="Wu X."/>
            <person name="de Brujin I."/>
            <person name="Lundin D."/>
            <person name="Andersson A."/>
            <person name="Bertilsson S."/>
            <person name="Dopson M."/>
        </authorList>
    </citation>
    <scope>NUCLEOTIDE SEQUENCE</scope>
    <source>
        <strain evidence="1">TM448A06729</strain>
        <strain evidence="2">TM448B04590</strain>
    </source>
</reference>